<keyword evidence="2" id="KW-1185">Reference proteome</keyword>
<evidence type="ECO:0000313" key="1">
    <source>
        <dbReference type="EnsemblMetazoa" id="ENSAATROPP015409"/>
    </source>
</evidence>
<accession>A0AAG5DX51</accession>
<name>A0AAG5DX51_ANOAO</name>
<organism evidence="1 2">
    <name type="scientific">Anopheles atroparvus</name>
    <name type="common">European mosquito</name>
    <dbReference type="NCBI Taxonomy" id="41427"/>
    <lineage>
        <taxon>Eukaryota</taxon>
        <taxon>Metazoa</taxon>
        <taxon>Ecdysozoa</taxon>
        <taxon>Arthropoda</taxon>
        <taxon>Hexapoda</taxon>
        <taxon>Insecta</taxon>
        <taxon>Pterygota</taxon>
        <taxon>Neoptera</taxon>
        <taxon>Endopterygota</taxon>
        <taxon>Diptera</taxon>
        <taxon>Nematocera</taxon>
        <taxon>Culicoidea</taxon>
        <taxon>Culicidae</taxon>
        <taxon>Anophelinae</taxon>
        <taxon>Anopheles</taxon>
    </lineage>
</organism>
<protein>
    <submittedName>
        <fullName evidence="1">Uncharacterized protein</fullName>
    </submittedName>
</protein>
<evidence type="ECO:0000313" key="2">
    <source>
        <dbReference type="Proteomes" id="UP000075880"/>
    </source>
</evidence>
<reference evidence="1" key="1">
    <citation type="submission" date="2024-04" db="UniProtKB">
        <authorList>
            <consortium name="EnsemblMetazoa"/>
        </authorList>
    </citation>
    <scope>IDENTIFICATION</scope>
    <source>
        <strain evidence="1">EBRO</strain>
    </source>
</reference>
<dbReference type="AlphaFoldDB" id="A0AAG5DX51"/>
<dbReference type="Proteomes" id="UP000075880">
    <property type="component" value="Unassembled WGS sequence"/>
</dbReference>
<dbReference type="EnsemblMetazoa" id="ENSAATROPT017449">
    <property type="protein sequence ID" value="ENSAATROPP015409"/>
    <property type="gene ID" value="ENSAATROPG014261"/>
</dbReference>
<proteinExistence type="predicted"/>
<sequence>MYFPVCPSLFIANYHRQSSINQPTRHQLSTSISFEFLFSSLFGWILRLGCGCDWILHVTAVINGFKEATN</sequence>